<dbReference type="Pfam" id="PF02674">
    <property type="entry name" value="Colicin_V"/>
    <property type="match status" value="1"/>
</dbReference>
<dbReference type="GO" id="GO:0009403">
    <property type="term" value="P:toxin biosynthetic process"/>
    <property type="evidence" value="ECO:0007669"/>
    <property type="project" value="InterPro"/>
</dbReference>
<proteinExistence type="predicted"/>
<evidence type="ECO:0000256" key="4">
    <source>
        <dbReference type="ARBA" id="ARBA00023136"/>
    </source>
</evidence>
<evidence type="ECO:0000256" key="3">
    <source>
        <dbReference type="ARBA" id="ARBA00022989"/>
    </source>
</evidence>
<gene>
    <name evidence="6" type="ORF">DF185_21580</name>
</gene>
<dbReference type="EMBL" id="QFLI01000014">
    <property type="protein sequence ID" value="PXX95691.1"/>
    <property type="molecule type" value="Genomic_DNA"/>
</dbReference>
<feature type="transmembrane region" description="Helical" evidence="5">
    <location>
        <begin position="20"/>
        <end position="42"/>
    </location>
</feature>
<sequence>MNILDILIGLPLIYAIYKGFTKGLIIEIATLLALILGIYGAIHFSDFTAEFIENQFDYHSNYMGIIAFISTFLIIVVVLNVLGKMLNSLIEAVALGVVNRLLGAVFGLIKGVLILSILVYFVNFLDQKFDFISKEKKEESLLYQPMVQVSKIIFDVFNSDLGDTTDKIKEKVQKQLPVEV</sequence>
<dbReference type="Proteomes" id="UP000248079">
    <property type="component" value="Unassembled WGS sequence"/>
</dbReference>
<dbReference type="PANTHER" id="PTHR37306">
    <property type="entry name" value="COLICIN V PRODUCTION PROTEIN"/>
    <property type="match status" value="1"/>
</dbReference>
<dbReference type="PANTHER" id="PTHR37306:SF1">
    <property type="entry name" value="COLICIN V PRODUCTION PROTEIN"/>
    <property type="match status" value="1"/>
</dbReference>
<keyword evidence="7" id="KW-1185">Reference proteome</keyword>
<reference evidence="6 7" key="1">
    <citation type="submission" date="2018-05" db="EMBL/GenBank/DDBJ databases">
        <title>Marinifilum breve JC075T sp. nov., a marine bacterium isolated from Yongle Blue Hole in the South China Sea.</title>
        <authorList>
            <person name="Fu T."/>
        </authorList>
    </citation>
    <scope>NUCLEOTIDE SEQUENCE [LARGE SCALE GENOMIC DNA]</scope>
    <source>
        <strain evidence="6 7">JC075</strain>
    </source>
</reference>
<evidence type="ECO:0000256" key="5">
    <source>
        <dbReference type="SAM" id="Phobius"/>
    </source>
</evidence>
<keyword evidence="4 5" id="KW-0472">Membrane</keyword>
<comment type="subcellular location">
    <subcellularLocation>
        <location evidence="1">Membrane</location>
        <topology evidence="1">Multi-pass membrane protein</topology>
    </subcellularLocation>
</comment>
<name>A0A2V3ZS26_9BACT</name>
<accession>A0A2V3ZS26</accession>
<evidence type="ECO:0000256" key="1">
    <source>
        <dbReference type="ARBA" id="ARBA00004141"/>
    </source>
</evidence>
<protein>
    <submittedName>
        <fullName evidence="6">Colicin V production protein</fullName>
    </submittedName>
</protein>
<keyword evidence="3 5" id="KW-1133">Transmembrane helix</keyword>
<feature type="transmembrane region" description="Helical" evidence="5">
    <location>
        <begin position="62"/>
        <end position="82"/>
    </location>
</feature>
<comment type="caution">
    <text evidence="6">The sequence shown here is derived from an EMBL/GenBank/DDBJ whole genome shotgun (WGS) entry which is preliminary data.</text>
</comment>
<dbReference type="GO" id="GO:0016020">
    <property type="term" value="C:membrane"/>
    <property type="evidence" value="ECO:0007669"/>
    <property type="project" value="UniProtKB-SubCell"/>
</dbReference>
<evidence type="ECO:0000256" key="2">
    <source>
        <dbReference type="ARBA" id="ARBA00022692"/>
    </source>
</evidence>
<evidence type="ECO:0000313" key="6">
    <source>
        <dbReference type="EMBL" id="PXX95691.1"/>
    </source>
</evidence>
<organism evidence="6 7">
    <name type="scientific">Marinifilum breve</name>
    <dbReference type="NCBI Taxonomy" id="2184082"/>
    <lineage>
        <taxon>Bacteria</taxon>
        <taxon>Pseudomonadati</taxon>
        <taxon>Bacteroidota</taxon>
        <taxon>Bacteroidia</taxon>
        <taxon>Marinilabiliales</taxon>
        <taxon>Marinifilaceae</taxon>
    </lineage>
</organism>
<feature type="transmembrane region" description="Helical" evidence="5">
    <location>
        <begin position="102"/>
        <end position="125"/>
    </location>
</feature>
<evidence type="ECO:0000313" key="7">
    <source>
        <dbReference type="Proteomes" id="UP000248079"/>
    </source>
</evidence>
<keyword evidence="2 5" id="KW-0812">Transmembrane</keyword>
<dbReference type="RefSeq" id="WP_110363591.1">
    <property type="nucleotide sequence ID" value="NZ_QFLI01000014.1"/>
</dbReference>
<dbReference type="OrthoDB" id="9799585at2"/>
<dbReference type="InterPro" id="IPR003825">
    <property type="entry name" value="Colicin-V_CvpA"/>
</dbReference>
<dbReference type="AlphaFoldDB" id="A0A2V3ZS26"/>